<dbReference type="GO" id="GO:0005886">
    <property type="term" value="C:plasma membrane"/>
    <property type="evidence" value="ECO:0007669"/>
    <property type="project" value="UniProtKB-SubCell"/>
</dbReference>
<feature type="transmembrane region" description="Helical" evidence="8">
    <location>
        <begin position="165"/>
        <end position="184"/>
    </location>
</feature>
<feature type="transmembrane region" description="Helical" evidence="8">
    <location>
        <begin position="269"/>
        <end position="286"/>
    </location>
</feature>
<gene>
    <name evidence="9" type="ORF">GA0074695_6284</name>
</gene>
<dbReference type="InterPro" id="IPR038665">
    <property type="entry name" value="Voltage-dep_anion_channel_sf"/>
</dbReference>
<evidence type="ECO:0000256" key="8">
    <source>
        <dbReference type="SAM" id="Phobius"/>
    </source>
</evidence>
<keyword evidence="7 8" id="KW-0472">Membrane</keyword>
<dbReference type="GO" id="GO:0055085">
    <property type="term" value="P:transmembrane transport"/>
    <property type="evidence" value="ECO:0007669"/>
    <property type="project" value="InterPro"/>
</dbReference>
<dbReference type="Proteomes" id="UP000198242">
    <property type="component" value="Chromosome I"/>
</dbReference>
<evidence type="ECO:0000256" key="2">
    <source>
        <dbReference type="ARBA" id="ARBA00008566"/>
    </source>
</evidence>
<feature type="transmembrane region" description="Helical" evidence="8">
    <location>
        <begin position="53"/>
        <end position="75"/>
    </location>
</feature>
<evidence type="ECO:0000256" key="5">
    <source>
        <dbReference type="ARBA" id="ARBA00022692"/>
    </source>
</evidence>
<accession>A0A1C4ZXD1</accession>
<keyword evidence="6 8" id="KW-1133">Transmembrane helix</keyword>
<sequence length="410" mass="42817">MTPYEITAYRAGPCTPTVGRMSSLQHPPTLPRRRPDVAGRPAPLSALARPRDVFAYLGPNWFASVMGTGIVATAAAGLPVHLPGLRFAATLVWAAAALLLVALVAAWAVHLRRHRDTAFGYAADPVMAQFWGAPPMALMTVGGGALLLGGAWIGESAAVTVDLVLWSLGTGLGLLTAVAIPYLMMTRHRIGPDAAFGGWLMPVVPPMVSAANGALLVPHLPAGEARLDMVIACYAMFGISLAATLIILPQLWSRLVVHRVGAARMVPTLWIVLGPLGQSITAAHLLGRAADGVLPDPYAAGAQLLALLYGVPVMGFALLWLALAAAITVRTARAGLPFSLTWWSFTFPVGTLVTGVTGMADRSGSAMLTALAVLLYGLLLAAWATVAARTVRDAWHGHLFLPPAVAARSA</sequence>
<organism evidence="9 10">
    <name type="scientific">Micromonospora viridifaciens</name>
    <dbReference type="NCBI Taxonomy" id="1881"/>
    <lineage>
        <taxon>Bacteria</taxon>
        <taxon>Bacillati</taxon>
        <taxon>Actinomycetota</taxon>
        <taxon>Actinomycetes</taxon>
        <taxon>Micromonosporales</taxon>
        <taxon>Micromonosporaceae</taxon>
        <taxon>Micromonospora</taxon>
    </lineage>
</organism>
<keyword evidence="4" id="KW-1003">Cell membrane</keyword>
<evidence type="ECO:0000256" key="6">
    <source>
        <dbReference type="ARBA" id="ARBA00022989"/>
    </source>
</evidence>
<dbReference type="EMBL" id="LT607411">
    <property type="protein sequence ID" value="SCF37617.1"/>
    <property type="molecule type" value="Genomic_DNA"/>
</dbReference>
<keyword evidence="5 8" id="KW-0812">Transmembrane</keyword>
<dbReference type="PANTHER" id="PTHR31686">
    <property type="match status" value="1"/>
</dbReference>
<dbReference type="PANTHER" id="PTHR31686:SF1">
    <property type="entry name" value="SULFITE EFFLUX PUMP SSU1"/>
    <property type="match status" value="1"/>
</dbReference>
<comment type="similarity">
    <text evidence="2">Belongs to the tellurite-resistance/dicarboxylate transporter (TDT) family.</text>
</comment>
<evidence type="ECO:0000313" key="10">
    <source>
        <dbReference type="Proteomes" id="UP000198242"/>
    </source>
</evidence>
<name>A0A1C4ZXD1_MICVI</name>
<dbReference type="InterPro" id="IPR004695">
    <property type="entry name" value="SLAC1/Mae1/Ssu1/TehA"/>
</dbReference>
<evidence type="ECO:0000256" key="1">
    <source>
        <dbReference type="ARBA" id="ARBA00004651"/>
    </source>
</evidence>
<feature type="transmembrane region" description="Helical" evidence="8">
    <location>
        <begin position="229"/>
        <end position="248"/>
    </location>
</feature>
<dbReference type="Gene3D" id="1.50.10.150">
    <property type="entry name" value="Voltage-dependent anion channel"/>
    <property type="match status" value="1"/>
</dbReference>
<keyword evidence="10" id="KW-1185">Reference proteome</keyword>
<dbReference type="Pfam" id="PF03595">
    <property type="entry name" value="SLAC1"/>
    <property type="match status" value="1"/>
</dbReference>
<dbReference type="CDD" id="cd09320">
    <property type="entry name" value="TDT_like_2"/>
    <property type="match status" value="1"/>
</dbReference>
<feature type="transmembrane region" description="Helical" evidence="8">
    <location>
        <begin position="340"/>
        <end position="360"/>
    </location>
</feature>
<reference evidence="10" key="1">
    <citation type="submission" date="2016-06" db="EMBL/GenBank/DDBJ databases">
        <authorList>
            <person name="Varghese N."/>
            <person name="Submissions Spin"/>
        </authorList>
    </citation>
    <scope>NUCLEOTIDE SEQUENCE [LARGE SCALE GENOMIC DNA]</scope>
    <source>
        <strain evidence="10">DSM 43909</strain>
    </source>
</reference>
<evidence type="ECO:0000256" key="4">
    <source>
        <dbReference type="ARBA" id="ARBA00022475"/>
    </source>
</evidence>
<evidence type="ECO:0000256" key="3">
    <source>
        <dbReference type="ARBA" id="ARBA00022448"/>
    </source>
</evidence>
<feature type="transmembrane region" description="Helical" evidence="8">
    <location>
        <begin position="306"/>
        <end position="328"/>
    </location>
</feature>
<evidence type="ECO:0000256" key="7">
    <source>
        <dbReference type="ARBA" id="ARBA00023136"/>
    </source>
</evidence>
<feature type="transmembrane region" description="Helical" evidence="8">
    <location>
        <begin position="87"/>
        <end position="109"/>
    </location>
</feature>
<feature type="transmembrane region" description="Helical" evidence="8">
    <location>
        <begin position="196"/>
        <end position="217"/>
    </location>
</feature>
<feature type="transmembrane region" description="Helical" evidence="8">
    <location>
        <begin position="366"/>
        <end position="386"/>
    </location>
</feature>
<evidence type="ECO:0000313" key="9">
    <source>
        <dbReference type="EMBL" id="SCF37617.1"/>
    </source>
</evidence>
<feature type="transmembrane region" description="Helical" evidence="8">
    <location>
        <begin position="130"/>
        <end position="153"/>
    </location>
</feature>
<proteinExistence type="inferred from homology"/>
<protein>
    <submittedName>
        <fullName evidence="9">C4-dicarboxylate transporter/malic acid transport protein</fullName>
    </submittedName>
</protein>
<dbReference type="AlphaFoldDB" id="A0A1C4ZXD1"/>
<comment type="subcellular location">
    <subcellularLocation>
        <location evidence="1">Cell membrane</location>
        <topology evidence="1">Multi-pass membrane protein</topology>
    </subcellularLocation>
</comment>
<keyword evidence="3" id="KW-0813">Transport</keyword>
<dbReference type="InterPro" id="IPR051629">
    <property type="entry name" value="Sulfite_efflux_TDT"/>
</dbReference>